<evidence type="ECO:0000313" key="5">
    <source>
        <dbReference type="Proteomes" id="UP000030170"/>
    </source>
</evidence>
<dbReference type="Pfam" id="PF14332">
    <property type="entry name" value="DUF4388"/>
    <property type="match status" value="1"/>
</dbReference>
<name>A0A098TPF3_9CYAN</name>
<feature type="domain" description="Response regulatory" evidence="3">
    <location>
        <begin position="349"/>
        <end position="465"/>
    </location>
</feature>
<dbReference type="InterPro" id="IPR025497">
    <property type="entry name" value="PatA-like_N"/>
</dbReference>
<dbReference type="PIRSF" id="PIRSF005897">
    <property type="entry name" value="RR_PatA"/>
    <property type="match status" value="1"/>
</dbReference>
<sequence length="466" mass="51748">MVRSEVVQESQGSNILDSLLRLSRSAVDGCLRVVSSGTIWTLHLSRGRLVYAADSISPLDRLDRMLRRLGLQASPAIQEQRSQVSHLFANDSRNASSQLMEDPSYQAVCWLLNQQYITPEQSAALIEEWTQPNNPPTLHPSYQAICWLFSEELLSPLQATTLIEAISKEVLESLLMITQATCEFIDQDQLSHYPKFCKMEVESLIEEAQQRLRGWQVLGPQIWSPYQRPYFFSQSSSQSQGQKQLSQELQQKLGAVLKGLSFRHLAALLNKDELQLAQTLHPYIVEGILFLGEPRPPFDRFPRIPSNPAAVIPQAAPQPNSTATAPIGSPISSPSAVVASSPTLRKTYTIACVDDSPAMLNEISRLLNDESITIVTIGDPLKALMQIVRVKPDLVLMDVGMPGIDGYELCRLLRNHSLFKATPVIMVTGHTGIIDRARAKLVGASDYLTKPFTQSGLLKVVFKHLS</sequence>
<evidence type="ECO:0000256" key="2">
    <source>
        <dbReference type="PROSITE-ProRule" id="PRU00169"/>
    </source>
</evidence>
<evidence type="ECO:0000259" key="3">
    <source>
        <dbReference type="PROSITE" id="PS50110"/>
    </source>
</evidence>
<dbReference type="InterPro" id="IPR011006">
    <property type="entry name" value="CheY-like_superfamily"/>
</dbReference>
<dbReference type="PANTHER" id="PTHR44591:SF23">
    <property type="entry name" value="CHEY SUBFAMILY"/>
    <property type="match status" value="1"/>
</dbReference>
<dbReference type="PANTHER" id="PTHR44591">
    <property type="entry name" value="STRESS RESPONSE REGULATOR PROTEIN 1"/>
    <property type="match status" value="1"/>
</dbReference>
<dbReference type="STRING" id="1497020.DO97_10160"/>
<keyword evidence="5" id="KW-1185">Reference proteome</keyword>
<proteinExistence type="predicted"/>
<feature type="modified residue" description="4-aspartylphosphate" evidence="2">
    <location>
        <position position="398"/>
    </location>
</feature>
<keyword evidence="1 2" id="KW-0597">Phosphoprotein</keyword>
<dbReference type="Gene3D" id="3.40.50.2300">
    <property type="match status" value="1"/>
</dbReference>
<protein>
    <recommendedName>
        <fullName evidence="3">Response regulatory domain-containing protein</fullName>
    </recommendedName>
</protein>
<gene>
    <name evidence="4" type="ORF">DO97_10160</name>
</gene>
<dbReference type="InterPro" id="IPR050595">
    <property type="entry name" value="Bact_response_regulator"/>
</dbReference>
<dbReference type="SUPFAM" id="SSF52172">
    <property type="entry name" value="CheY-like"/>
    <property type="match status" value="1"/>
</dbReference>
<evidence type="ECO:0000256" key="1">
    <source>
        <dbReference type="ARBA" id="ARBA00022553"/>
    </source>
</evidence>
<accession>A0A098TPF3</accession>
<dbReference type="GO" id="GO:0000160">
    <property type="term" value="P:phosphorelay signal transduction system"/>
    <property type="evidence" value="ECO:0007669"/>
    <property type="project" value="InterPro"/>
</dbReference>
<dbReference type="InterPro" id="IPR001789">
    <property type="entry name" value="Sig_transdc_resp-reg_receiver"/>
</dbReference>
<comment type="caution">
    <text evidence="4">The sequence shown here is derived from an EMBL/GenBank/DDBJ whole genome shotgun (WGS) entry which is preliminary data.</text>
</comment>
<dbReference type="Pfam" id="PF00072">
    <property type="entry name" value="Response_reg"/>
    <property type="match status" value="1"/>
</dbReference>
<evidence type="ECO:0000313" key="4">
    <source>
        <dbReference type="EMBL" id="KGF73772.1"/>
    </source>
</evidence>
<dbReference type="PROSITE" id="PS50110">
    <property type="entry name" value="RESPONSE_REGULATORY"/>
    <property type="match status" value="1"/>
</dbReference>
<dbReference type="EMBL" id="JJML01000003">
    <property type="protein sequence ID" value="KGF73772.1"/>
    <property type="molecule type" value="Genomic_DNA"/>
</dbReference>
<dbReference type="AlphaFoldDB" id="A0A098TPF3"/>
<dbReference type="InterPro" id="IPR024186">
    <property type="entry name" value="Sig_transdc_resp-reg_PatA"/>
</dbReference>
<organism evidence="4 5">
    <name type="scientific">Neosynechococcus sphagnicola sy1</name>
    <dbReference type="NCBI Taxonomy" id="1497020"/>
    <lineage>
        <taxon>Bacteria</taxon>
        <taxon>Bacillati</taxon>
        <taxon>Cyanobacteriota</taxon>
        <taxon>Cyanophyceae</taxon>
        <taxon>Neosynechococcales</taxon>
        <taxon>Neosynechococcaceae</taxon>
        <taxon>Neosynechococcus</taxon>
    </lineage>
</organism>
<reference evidence="4 5" key="1">
    <citation type="journal article" date="2014" name="Mol. Ecol.">
        <title>Evolution of Synechococcus.</title>
        <authorList>
            <person name="Dvorak P."/>
            <person name="Casamatta D."/>
            <person name="Hasler P."/>
            <person name="Poulickova A."/>
            <person name="Ondrej V."/>
            <person name="Sanges R."/>
        </authorList>
    </citation>
    <scope>NUCLEOTIDE SEQUENCE [LARGE SCALE GENOMIC DNA]</scope>
    <source>
        <strain evidence="4 5">CAUP A 1101</strain>
    </source>
</reference>
<dbReference type="SMART" id="SM00448">
    <property type="entry name" value="REC"/>
    <property type="match status" value="1"/>
</dbReference>
<dbReference type="Proteomes" id="UP000030170">
    <property type="component" value="Unassembled WGS sequence"/>
</dbReference>
<dbReference type="RefSeq" id="WP_036530719.1">
    <property type="nucleotide sequence ID" value="NZ_JJML01000003.1"/>
</dbReference>